<dbReference type="VEuPathDB" id="FungiDB:VP01_680g2"/>
<sequence>MWLKEGIQVSGSFDKAQKSSKLVLNYLKNKRSNLNLVCLLNLIFLVNTIWNNDKSTLTISVTYHLLTSPISSFCQSNSPSITGTCDCCCLCNIVFLYLLLSRYLSRLVMIILTSMFNYLSNNFQRVVFYVCILCSAPIGKYIHWRAGMTMKTKRRCTNLCLTWATCFQYTCHHLSHLQASRHGRVGQEFWDIYVIPSAVSLVASGFASPWKSYVWKTRKPKNQWLSLHPASIFRQSSRQLSEPQSRVCRTKWPDPLIAFTCIYLNMLIQLLIFCLISSLRGIFYCKTSCDHEPIESVACPVATRLTACTYGLILDSGKPPEAAGILDWEYLRVTLEENLWNHQEVYRIAPSKLPFFSFNIELRIGIESSSVSFYLSVSPQASITPSRNLHILHCITDHELICMLISKPAVAASA</sequence>
<feature type="transmembrane region" description="Helical" evidence="1">
    <location>
        <begin position="103"/>
        <end position="120"/>
    </location>
</feature>
<dbReference type="Proteomes" id="UP000037035">
    <property type="component" value="Unassembled WGS sequence"/>
</dbReference>
<name>A0A0L6UEK5_9BASI</name>
<evidence type="ECO:0000313" key="2">
    <source>
        <dbReference type="EMBL" id="KNZ46941.1"/>
    </source>
</evidence>
<proteinExistence type="predicted"/>
<feature type="transmembrane region" description="Helical" evidence="1">
    <location>
        <begin position="126"/>
        <end position="144"/>
    </location>
</feature>
<evidence type="ECO:0000256" key="1">
    <source>
        <dbReference type="SAM" id="Phobius"/>
    </source>
</evidence>
<keyword evidence="3" id="KW-1185">Reference proteome</keyword>
<keyword evidence="1" id="KW-1133">Transmembrane helix</keyword>
<accession>A0A0L6UEK5</accession>
<comment type="caution">
    <text evidence="2">The sequence shown here is derived from an EMBL/GenBank/DDBJ whole genome shotgun (WGS) entry which is preliminary data.</text>
</comment>
<organism evidence="2 3">
    <name type="scientific">Puccinia sorghi</name>
    <dbReference type="NCBI Taxonomy" id="27349"/>
    <lineage>
        <taxon>Eukaryota</taxon>
        <taxon>Fungi</taxon>
        <taxon>Dikarya</taxon>
        <taxon>Basidiomycota</taxon>
        <taxon>Pucciniomycotina</taxon>
        <taxon>Pucciniomycetes</taxon>
        <taxon>Pucciniales</taxon>
        <taxon>Pucciniaceae</taxon>
        <taxon>Puccinia</taxon>
    </lineage>
</organism>
<dbReference type="EMBL" id="LAVV01012172">
    <property type="protein sequence ID" value="KNZ46941.1"/>
    <property type="molecule type" value="Genomic_DNA"/>
</dbReference>
<protein>
    <submittedName>
        <fullName evidence="2">Uncharacterized protein</fullName>
    </submittedName>
</protein>
<evidence type="ECO:0000313" key="3">
    <source>
        <dbReference type="Proteomes" id="UP000037035"/>
    </source>
</evidence>
<dbReference type="AlphaFoldDB" id="A0A0L6UEK5"/>
<feature type="transmembrane region" description="Helical" evidence="1">
    <location>
        <begin position="256"/>
        <end position="276"/>
    </location>
</feature>
<keyword evidence="1" id="KW-0812">Transmembrane</keyword>
<reference evidence="2 3" key="1">
    <citation type="submission" date="2015-08" db="EMBL/GenBank/DDBJ databases">
        <title>Next Generation Sequencing and Analysis of the Genome of Puccinia sorghi L Schw, the Causal Agent of Maize Common Rust.</title>
        <authorList>
            <person name="Rochi L."/>
            <person name="Burguener G."/>
            <person name="Darino M."/>
            <person name="Turjanski A."/>
            <person name="Kreff E."/>
            <person name="Dieguez M.J."/>
            <person name="Sacco F."/>
        </authorList>
    </citation>
    <scope>NUCLEOTIDE SEQUENCE [LARGE SCALE GENOMIC DNA]</scope>
    <source>
        <strain evidence="2 3">RO10H11247</strain>
    </source>
</reference>
<gene>
    <name evidence="2" type="ORF">VP01_680g2</name>
</gene>
<keyword evidence="1" id="KW-0472">Membrane</keyword>